<dbReference type="CTD" id="20321016"/>
<dbReference type="PROSITE" id="PS00022">
    <property type="entry name" value="EGF_1"/>
    <property type="match status" value="1"/>
</dbReference>
<dbReference type="InterPro" id="IPR000742">
    <property type="entry name" value="EGF"/>
</dbReference>
<name>A0A074ZEX4_OPIVI</name>
<proteinExistence type="predicted"/>
<feature type="domain" description="EGF-like" evidence="1">
    <location>
        <begin position="330"/>
        <end position="341"/>
    </location>
</feature>
<reference evidence="2 3" key="1">
    <citation type="submission" date="2013-11" db="EMBL/GenBank/DDBJ databases">
        <title>Opisthorchis viverrini - life in the bile duct.</title>
        <authorList>
            <person name="Young N.D."/>
            <person name="Nagarajan N."/>
            <person name="Lin S.J."/>
            <person name="Korhonen P.K."/>
            <person name="Jex A.R."/>
            <person name="Hall R.S."/>
            <person name="Safavi-Hemami H."/>
            <person name="Kaewkong W."/>
            <person name="Bertrand D."/>
            <person name="Gao S."/>
            <person name="Seet Q."/>
            <person name="Wongkham S."/>
            <person name="Teh B.T."/>
            <person name="Wongkham C."/>
            <person name="Intapan P.M."/>
            <person name="Maleewong W."/>
            <person name="Yang X."/>
            <person name="Hu M."/>
            <person name="Wang Z."/>
            <person name="Hofmann A."/>
            <person name="Sternberg P.W."/>
            <person name="Tan P."/>
            <person name="Wang J."/>
            <person name="Gasser R.B."/>
        </authorList>
    </citation>
    <scope>NUCLEOTIDE SEQUENCE [LARGE SCALE GENOMIC DNA]</scope>
</reference>
<dbReference type="OrthoDB" id="6130531at2759"/>
<dbReference type="GeneID" id="20321016"/>
<dbReference type="STRING" id="6198.A0A074ZEX4"/>
<dbReference type="Proteomes" id="UP000054324">
    <property type="component" value="Unassembled WGS sequence"/>
</dbReference>
<organism evidence="2 3">
    <name type="scientific">Opisthorchis viverrini</name>
    <name type="common">Southeast Asian liver fluke</name>
    <dbReference type="NCBI Taxonomy" id="6198"/>
    <lineage>
        <taxon>Eukaryota</taxon>
        <taxon>Metazoa</taxon>
        <taxon>Spiralia</taxon>
        <taxon>Lophotrochozoa</taxon>
        <taxon>Platyhelminthes</taxon>
        <taxon>Trematoda</taxon>
        <taxon>Digenea</taxon>
        <taxon>Opisthorchiida</taxon>
        <taxon>Opisthorchiata</taxon>
        <taxon>Opisthorchiidae</taxon>
        <taxon>Opisthorchis</taxon>
    </lineage>
</organism>
<keyword evidence="3" id="KW-1185">Reference proteome</keyword>
<evidence type="ECO:0000313" key="3">
    <source>
        <dbReference type="Proteomes" id="UP000054324"/>
    </source>
</evidence>
<sequence>MQLNMPYYIRLLSGPKLPLPHSIFTLRMAFYKFTECTHPHVSSSVAEKSGLTWNNSMVQINCLTVVGALIFFVQLCCVCSESGIFHDPLEIWISTLRASETRTLLGVQQHSSGKVYTRGFAKSSLGTILFPVVIHSDESATEGANFTKGLLADIYIRGSSAQESYSQFLEYMSGYFCETNDGEHWECCDQSFLTASCEDVPQKAKDVMSLIVDPIQSITLIFLYHWCVEAWHDYRNQPNISIWQELEKYCPNPCHGNPCLGLLGIDDPLACKKFGAYEDEYRCDCDDMHVWNPQRTVCEPKNPCMNKQFPPCVMENTVRCVSTGLNQVRCICKEQFMGLDCSLLRDACLERINQSMPSGNTRCQIQNGNQCHPILGTDSYSCTCITNYLSLSVSEDNCLGQRDPCKIRASGTKHDYQRTNPATDYDLVHLKVDCLNGGECVASGDLMRTACVCPQSPSGGLLFQGQVCEFAVGVWSSWSKPSLCLPQRCGHTRYRWRRRKCLNGTGPHHLVGAGSRSVELKHQRKQRVQFLLPCIGASEEVSFFPLTVDLENISIYPTAKVY</sequence>
<gene>
    <name evidence="2" type="ORF">T265_06837</name>
</gene>
<evidence type="ECO:0000313" key="2">
    <source>
        <dbReference type="EMBL" id="KER25733.1"/>
    </source>
</evidence>
<dbReference type="EMBL" id="KL596767">
    <property type="protein sequence ID" value="KER25733.1"/>
    <property type="molecule type" value="Genomic_DNA"/>
</dbReference>
<dbReference type="AlphaFoldDB" id="A0A074ZEX4"/>
<dbReference type="RefSeq" id="XP_009170483.1">
    <property type="nucleotide sequence ID" value="XM_009172219.1"/>
</dbReference>
<dbReference type="KEGG" id="ovi:T265_06837"/>
<accession>A0A074ZEX4</accession>
<evidence type="ECO:0000259" key="1">
    <source>
        <dbReference type="PROSITE" id="PS00022"/>
    </source>
</evidence>
<protein>
    <recommendedName>
        <fullName evidence="1">EGF-like domain-containing protein</fullName>
    </recommendedName>
</protein>